<dbReference type="AlphaFoldDB" id="A0A1E7ERP4"/>
<feature type="chain" id="PRO_5009192173" evidence="1">
    <location>
        <begin position="19"/>
        <end position="290"/>
    </location>
</feature>
<reference evidence="2 3" key="1">
    <citation type="submission" date="2016-09" db="EMBL/GenBank/DDBJ databases">
        <title>Extensive genetic diversity and differential bi-allelic expression allows diatom success in the polar Southern Ocean.</title>
        <authorList>
            <consortium name="DOE Joint Genome Institute"/>
            <person name="Mock T."/>
            <person name="Otillar R.P."/>
            <person name="Strauss J."/>
            <person name="Dupont C."/>
            <person name="Frickenhaus S."/>
            <person name="Maumus F."/>
            <person name="Mcmullan M."/>
            <person name="Sanges R."/>
            <person name="Schmutz J."/>
            <person name="Toseland A."/>
            <person name="Valas R."/>
            <person name="Veluchamy A."/>
            <person name="Ward B.J."/>
            <person name="Allen A."/>
            <person name="Barry K."/>
            <person name="Falciatore A."/>
            <person name="Ferrante M."/>
            <person name="Fortunato A.E."/>
            <person name="Gloeckner G."/>
            <person name="Gruber A."/>
            <person name="Hipkin R."/>
            <person name="Janech M."/>
            <person name="Kroth P."/>
            <person name="Leese F."/>
            <person name="Lindquist E."/>
            <person name="Lyon B.R."/>
            <person name="Martin J."/>
            <person name="Mayer C."/>
            <person name="Parker M."/>
            <person name="Quesneville H."/>
            <person name="Raymond J."/>
            <person name="Uhlig C."/>
            <person name="Valentin K.U."/>
            <person name="Worden A.Z."/>
            <person name="Armbrust E.V."/>
            <person name="Bowler C."/>
            <person name="Green B."/>
            <person name="Moulton V."/>
            <person name="Van Oosterhout C."/>
            <person name="Grigoriev I."/>
        </authorList>
    </citation>
    <scope>NUCLEOTIDE SEQUENCE [LARGE SCALE GENOMIC DNA]</scope>
    <source>
        <strain evidence="2 3">CCMP1102</strain>
    </source>
</reference>
<feature type="signal peptide" evidence="1">
    <location>
        <begin position="1"/>
        <end position="18"/>
    </location>
</feature>
<accession>A0A1E7ERP4</accession>
<organism evidence="2 3">
    <name type="scientific">Fragilariopsis cylindrus CCMP1102</name>
    <dbReference type="NCBI Taxonomy" id="635003"/>
    <lineage>
        <taxon>Eukaryota</taxon>
        <taxon>Sar</taxon>
        <taxon>Stramenopiles</taxon>
        <taxon>Ochrophyta</taxon>
        <taxon>Bacillariophyta</taxon>
        <taxon>Bacillariophyceae</taxon>
        <taxon>Bacillariophycidae</taxon>
        <taxon>Bacillariales</taxon>
        <taxon>Bacillariaceae</taxon>
        <taxon>Fragilariopsis</taxon>
    </lineage>
</organism>
<dbReference type="InParanoid" id="A0A1E7ERP4"/>
<evidence type="ECO:0000313" key="3">
    <source>
        <dbReference type="Proteomes" id="UP000095751"/>
    </source>
</evidence>
<proteinExistence type="predicted"/>
<dbReference type="KEGG" id="fcy:FRACYDRAFT_249514"/>
<evidence type="ECO:0000256" key="1">
    <source>
        <dbReference type="SAM" id="SignalP"/>
    </source>
</evidence>
<evidence type="ECO:0000313" key="2">
    <source>
        <dbReference type="EMBL" id="OEU08621.1"/>
    </source>
</evidence>
<dbReference type="EMBL" id="KV784379">
    <property type="protein sequence ID" value="OEU08621.1"/>
    <property type="molecule type" value="Genomic_DNA"/>
</dbReference>
<protein>
    <submittedName>
        <fullName evidence="2">Chitinase-like protein</fullName>
    </submittedName>
</protein>
<gene>
    <name evidence="2" type="primary">CHI7_1</name>
    <name evidence="2" type="ORF">FRACYDRAFT_249514</name>
</gene>
<keyword evidence="1" id="KW-0732">Signal</keyword>
<name>A0A1E7ERP4_9STRA</name>
<dbReference type="Proteomes" id="UP000095751">
    <property type="component" value="Unassembled WGS sequence"/>
</dbReference>
<sequence length="290" mass="28806">MNFSLALISLLLTPLAITARVGVPQELDGRHLDQEGHHYAAVDSPLINWKTYTPSCEATTGIPLPDTATATSAPACALAEKWATAVSSNDAYASGGVIATSTASSGFSNKAAAESLVGTSTATATSAQTATAFAGAAITSTSTSTGAAGAFSTATRAVTSKATATSSGTSESIAEATDNATAEATATVTIDAAARAIAHAATKTSLTAVATATATGTAYARAKATATVTQSDKIVCATVTVTATASGTGVSDTKTKTDCMDPIIEGEEVETLTVTESVTVGYDVGLRFNQ</sequence>
<keyword evidence="3" id="KW-1185">Reference proteome</keyword>